<protein>
    <recommendedName>
        <fullName evidence="2">Ribosomal protein mS38 C-terminal domain-containing protein</fullName>
    </recommendedName>
</protein>
<name>A0AAD5Y0D0_9FUNG</name>
<evidence type="ECO:0000256" key="1">
    <source>
        <dbReference type="SAM" id="MobiDB-lite"/>
    </source>
</evidence>
<dbReference type="Proteomes" id="UP001211065">
    <property type="component" value="Unassembled WGS sequence"/>
</dbReference>
<dbReference type="AlphaFoldDB" id="A0AAD5Y0D0"/>
<sequence>MDKIQLMLRSQQLLNGPVLIPSKLVKLNGRKTFSRIPTLVKAPCLESEWLLSRARDRKLDMIAWKNWVAHPNYNTKGGLIKLKKSTSHSRDSFLKERNKQINQNSTSYSNLPLPNPVFFSGELLPDFEFKIPKNNQDMSFRNNNSDKDPLDFEDSEFFTPDLFFEINDIKNDENIHASALELKPNASKFSWVQLSQISKFQLKYHQRICGVNFYEFGETARFFKFHYAYGNRIGLSFIKFILPESENNTSKIVEETTTFKNEEIGEGKRSGPLQTKKIYSIIIIRRKKMNKHKWKKLRRRYRNSTRKSRSKRKRNRDRLRKEYRELGLDF</sequence>
<feature type="domain" description="Ribosomal protein mS38 C-terminal" evidence="2">
    <location>
        <begin position="277"/>
        <end position="310"/>
    </location>
</feature>
<dbReference type="InterPro" id="IPR013177">
    <property type="entry name" value="Ribosomal_mS38_C"/>
</dbReference>
<dbReference type="EMBL" id="JADGJW010000217">
    <property type="protein sequence ID" value="KAJ3221648.1"/>
    <property type="molecule type" value="Genomic_DNA"/>
</dbReference>
<accession>A0AAD5Y0D0</accession>
<dbReference type="SMART" id="SM01155">
    <property type="entry name" value="DUF1713"/>
    <property type="match status" value="1"/>
</dbReference>
<organism evidence="3 4">
    <name type="scientific">Clydaea vesicula</name>
    <dbReference type="NCBI Taxonomy" id="447962"/>
    <lineage>
        <taxon>Eukaryota</taxon>
        <taxon>Fungi</taxon>
        <taxon>Fungi incertae sedis</taxon>
        <taxon>Chytridiomycota</taxon>
        <taxon>Chytridiomycota incertae sedis</taxon>
        <taxon>Chytridiomycetes</taxon>
        <taxon>Lobulomycetales</taxon>
        <taxon>Lobulomycetaceae</taxon>
        <taxon>Clydaea</taxon>
    </lineage>
</organism>
<evidence type="ECO:0000259" key="2">
    <source>
        <dbReference type="SMART" id="SM01155"/>
    </source>
</evidence>
<gene>
    <name evidence="3" type="ORF">HK099_003272</name>
</gene>
<proteinExistence type="predicted"/>
<evidence type="ECO:0000313" key="4">
    <source>
        <dbReference type="Proteomes" id="UP001211065"/>
    </source>
</evidence>
<comment type="caution">
    <text evidence="3">The sequence shown here is derived from an EMBL/GenBank/DDBJ whole genome shotgun (WGS) entry which is preliminary data.</text>
</comment>
<keyword evidence="4" id="KW-1185">Reference proteome</keyword>
<reference evidence="3" key="1">
    <citation type="submission" date="2020-05" db="EMBL/GenBank/DDBJ databases">
        <title>Phylogenomic resolution of chytrid fungi.</title>
        <authorList>
            <person name="Stajich J.E."/>
            <person name="Amses K."/>
            <person name="Simmons R."/>
            <person name="Seto K."/>
            <person name="Myers J."/>
            <person name="Bonds A."/>
            <person name="Quandt C.A."/>
            <person name="Barry K."/>
            <person name="Liu P."/>
            <person name="Grigoriev I."/>
            <person name="Longcore J.E."/>
            <person name="James T.Y."/>
        </authorList>
    </citation>
    <scope>NUCLEOTIDE SEQUENCE</scope>
    <source>
        <strain evidence="3">JEL0476</strain>
    </source>
</reference>
<evidence type="ECO:0000313" key="3">
    <source>
        <dbReference type="EMBL" id="KAJ3221648.1"/>
    </source>
</evidence>
<feature type="region of interest" description="Disordered" evidence="1">
    <location>
        <begin position="290"/>
        <end position="318"/>
    </location>
</feature>